<protein>
    <recommendedName>
        <fullName evidence="5">DUF4190 domain-containing protein</fullName>
    </recommendedName>
</protein>
<feature type="signal peptide" evidence="2">
    <location>
        <begin position="1"/>
        <end position="23"/>
    </location>
</feature>
<accession>A0A2M7U2V9</accession>
<sequence>MRILASVFIFIVVFLSFQTPIHAAIDCRVQRCAECDECGYCYTTGVQPDGWDSCRKCLYPDVNTAATDNETLRIITDISDPALLVLPENRRTINKAVPPAAGKYYTQLGCIDTNLASFSDPSASGGVLNFLLGSLIFPSVGVLTFLALIYGSFLLITAQGEQMKIEKGKRVISGAIIGLVFTFGSILLVTTIGGDILRIPGIGRSDEIVIDAAGSIGKITETNEFVYVDANVMVNGTFVKKLSAITGNIDTVNREPSPDDYLPYNVSAKVTSGDVIKIDYINDVAPANLGIGDGDVNLYIMSIKVNGDDCINPTYYNRDNTNFFPPGLPVSMNWPGYLTCTAP</sequence>
<evidence type="ECO:0000256" key="1">
    <source>
        <dbReference type="SAM" id="Phobius"/>
    </source>
</evidence>
<dbReference type="Proteomes" id="UP000230027">
    <property type="component" value="Unassembled WGS sequence"/>
</dbReference>
<keyword evidence="2" id="KW-0732">Signal</keyword>
<dbReference type="Gene3D" id="2.60.60.40">
    <property type="match status" value="1"/>
</dbReference>
<feature type="transmembrane region" description="Helical" evidence="1">
    <location>
        <begin position="171"/>
        <end position="192"/>
    </location>
</feature>
<keyword evidence="1" id="KW-1133">Transmembrane helix</keyword>
<keyword evidence="1" id="KW-0472">Membrane</keyword>
<proteinExistence type="predicted"/>
<evidence type="ECO:0000313" key="4">
    <source>
        <dbReference type="Proteomes" id="UP000230027"/>
    </source>
</evidence>
<evidence type="ECO:0000256" key="2">
    <source>
        <dbReference type="SAM" id="SignalP"/>
    </source>
</evidence>
<comment type="caution">
    <text evidence="3">The sequence shown here is derived from an EMBL/GenBank/DDBJ whole genome shotgun (WGS) entry which is preliminary data.</text>
</comment>
<dbReference type="AlphaFoldDB" id="A0A2M7U2V9"/>
<name>A0A2M7U2V9_9BACT</name>
<dbReference type="EMBL" id="PFOD01000072">
    <property type="protein sequence ID" value="PIZ64667.1"/>
    <property type="molecule type" value="Genomic_DNA"/>
</dbReference>
<organism evidence="3 4">
    <name type="scientific">Candidatus Roizmanbacteria bacterium CG_4_10_14_0_2_um_filter_36_9</name>
    <dbReference type="NCBI Taxonomy" id="1974823"/>
    <lineage>
        <taxon>Bacteria</taxon>
        <taxon>Candidatus Roizmaniibacteriota</taxon>
    </lineage>
</organism>
<evidence type="ECO:0008006" key="5">
    <source>
        <dbReference type="Google" id="ProtNLM"/>
    </source>
</evidence>
<keyword evidence="1" id="KW-0812">Transmembrane</keyword>
<reference evidence="4" key="1">
    <citation type="submission" date="2017-09" db="EMBL/GenBank/DDBJ databases">
        <title>Depth-based differentiation of microbial function through sediment-hosted aquifers and enrichment of novel symbionts in the deep terrestrial subsurface.</title>
        <authorList>
            <person name="Probst A.J."/>
            <person name="Ladd B."/>
            <person name="Jarett J.K."/>
            <person name="Geller-Mcgrath D.E."/>
            <person name="Sieber C.M.K."/>
            <person name="Emerson J.B."/>
            <person name="Anantharaman K."/>
            <person name="Thomas B.C."/>
            <person name="Malmstrom R."/>
            <person name="Stieglmeier M."/>
            <person name="Klingl A."/>
            <person name="Woyke T."/>
            <person name="Ryan C.M."/>
            <person name="Banfield J.F."/>
        </authorList>
    </citation>
    <scope>NUCLEOTIDE SEQUENCE [LARGE SCALE GENOMIC DNA]</scope>
</reference>
<evidence type="ECO:0000313" key="3">
    <source>
        <dbReference type="EMBL" id="PIZ64667.1"/>
    </source>
</evidence>
<feature type="transmembrane region" description="Helical" evidence="1">
    <location>
        <begin position="127"/>
        <end position="150"/>
    </location>
</feature>
<feature type="chain" id="PRO_5014708375" description="DUF4190 domain-containing protein" evidence="2">
    <location>
        <begin position="24"/>
        <end position="343"/>
    </location>
</feature>
<gene>
    <name evidence="3" type="ORF">COY14_04125</name>
</gene>